<evidence type="ECO:0000256" key="2">
    <source>
        <dbReference type="SAM" id="SignalP"/>
    </source>
</evidence>
<protein>
    <submittedName>
        <fullName evidence="3">Uncharacterized protein</fullName>
    </submittedName>
</protein>
<keyword evidence="2" id="KW-0732">Signal</keyword>
<reference evidence="3 4" key="1">
    <citation type="journal article" date="2012" name="MBio">
        <title>Comparative genome analysis of three eukaryotic parasites with differing abilities to transform leukocytes reveals key mediators of Theileria-induced leukocyte transformation.</title>
        <authorList>
            <person name="Hayashida K."/>
            <person name="Hara Y."/>
            <person name="Abe T."/>
            <person name="Yamasaki C."/>
            <person name="Toyoda A."/>
            <person name="Kosuge T."/>
            <person name="Suzuki Y."/>
            <person name="Sato Y."/>
            <person name="Kawashima S."/>
            <person name="Katayama T."/>
            <person name="Wakaguri H."/>
            <person name="Inoue N."/>
            <person name="Homma K."/>
            <person name="Tada-Umezaki M."/>
            <person name="Yagi Y."/>
            <person name="Fujii Y."/>
            <person name="Habara T."/>
            <person name="Kanehisa M."/>
            <person name="Watanabe H."/>
            <person name="Ito K."/>
            <person name="Gojobori T."/>
            <person name="Sugawara H."/>
            <person name="Imanishi T."/>
            <person name="Weir W."/>
            <person name="Gardner M."/>
            <person name="Pain A."/>
            <person name="Shiels B."/>
            <person name="Hattori M."/>
            <person name="Nene V."/>
            <person name="Sugimoto C."/>
        </authorList>
    </citation>
    <scope>NUCLEOTIDE SEQUENCE [LARGE SCALE GENOMIC DNA]</scope>
    <source>
        <strain evidence="3 4">Shintoku</strain>
    </source>
</reference>
<feature type="region of interest" description="Disordered" evidence="1">
    <location>
        <begin position="1526"/>
        <end position="1596"/>
    </location>
</feature>
<feature type="region of interest" description="Disordered" evidence="1">
    <location>
        <begin position="767"/>
        <end position="806"/>
    </location>
</feature>
<feature type="compositionally biased region" description="Basic and acidic residues" evidence="1">
    <location>
        <begin position="313"/>
        <end position="328"/>
    </location>
</feature>
<evidence type="ECO:0000313" key="3">
    <source>
        <dbReference type="EMBL" id="BAM41578.1"/>
    </source>
</evidence>
<dbReference type="RefSeq" id="XP_009691879.1">
    <property type="nucleotide sequence ID" value="XM_009693584.1"/>
</dbReference>
<feature type="compositionally biased region" description="Basic and acidic residues" evidence="1">
    <location>
        <begin position="1049"/>
        <end position="1072"/>
    </location>
</feature>
<feature type="region of interest" description="Disordered" evidence="1">
    <location>
        <begin position="540"/>
        <end position="578"/>
    </location>
</feature>
<feature type="compositionally biased region" description="Basic and acidic residues" evidence="1">
    <location>
        <begin position="694"/>
        <end position="709"/>
    </location>
</feature>
<feature type="compositionally biased region" description="Low complexity" evidence="1">
    <location>
        <begin position="1661"/>
        <end position="1672"/>
    </location>
</feature>
<accession>J4C8Y1</accession>
<feature type="compositionally biased region" description="Polar residues" evidence="1">
    <location>
        <begin position="1336"/>
        <end position="1350"/>
    </location>
</feature>
<feature type="compositionally biased region" description="Polar residues" evidence="1">
    <location>
        <begin position="1412"/>
        <end position="1423"/>
    </location>
</feature>
<feature type="compositionally biased region" description="Polar residues" evidence="1">
    <location>
        <begin position="1038"/>
        <end position="1048"/>
    </location>
</feature>
<feature type="region of interest" description="Disordered" evidence="1">
    <location>
        <begin position="692"/>
        <end position="730"/>
    </location>
</feature>
<feature type="compositionally biased region" description="Polar residues" evidence="1">
    <location>
        <begin position="1430"/>
        <end position="1470"/>
    </location>
</feature>
<feature type="compositionally biased region" description="Basic and acidic residues" evidence="1">
    <location>
        <begin position="62"/>
        <end position="75"/>
    </location>
</feature>
<feature type="compositionally biased region" description="Basic and acidic residues" evidence="1">
    <location>
        <begin position="1358"/>
        <end position="1379"/>
    </location>
</feature>
<feature type="compositionally biased region" description="Basic and acidic residues" evidence="1">
    <location>
        <begin position="922"/>
        <end position="937"/>
    </location>
</feature>
<dbReference type="KEGG" id="tot:TOT_030000841"/>
<feature type="compositionally biased region" description="Basic and acidic residues" evidence="1">
    <location>
        <begin position="90"/>
        <end position="104"/>
    </location>
</feature>
<feature type="compositionally biased region" description="Basic and acidic residues" evidence="1">
    <location>
        <begin position="466"/>
        <end position="481"/>
    </location>
</feature>
<gene>
    <name evidence="3" type="ORF">TOT_030000841</name>
</gene>
<dbReference type="EMBL" id="AP011948">
    <property type="protein sequence ID" value="BAM41578.1"/>
    <property type="molecule type" value="Genomic_DNA"/>
</dbReference>
<proteinExistence type="predicted"/>
<feature type="compositionally biased region" description="Basic and acidic residues" evidence="1">
    <location>
        <begin position="1253"/>
        <end position="1263"/>
    </location>
</feature>
<feature type="compositionally biased region" description="Basic and acidic residues" evidence="1">
    <location>
        <begin position="998"/>
        <end position="1013"/>
    </location>
</feature>
<feature type="region of interest" description="Disordered" evidence="1">
    <location>
        <begin position="842"/>
        <end position="882"/>
    </location>
</feature>
<feature type="compositionally biased region" description="Basic and acidic residues" evidence="1">
    <location>
        <begin position="846"/>
        <end position="861"/>
    </location>
</feature>
<feature type="compositionally biased region" description="Basic and acidic residues" evidence="1">
    <location>
        <begin position="618"/>
        <end position="633"/>
    </location>
</feature>
<feature type="region of interest" description="Disordered" evidence="1">
    <location>
        <begin position="387"/>
        <end position="426"/>
    </location>
</feature>
<feature type="region of interest" description="Disordered" evidence="1">
    <location>
        <begin position="306"/>
        <end position="351"/>
    </location>
</feature>
<feature type="compositionally biased region" description="Basic and acidic residues" evidence="1">
    <location>
        <begin position="390"/>
        <end position="405"/>
    </location>
</feature>
<feature type="region of interest" description="Disordered" evidence="1">
    <location>
        <begin position="31"/>
        <end position="123"/>
    </location>
</feature>
<feature type="compositionally biased region" description="Acidic residues" evidence="1">
    <location>
        <begin position="1682"/>
        <end position="1695"/>
    </location>
</feature>
<dbReference type="OrthoDB" id="10517687at2759"/>
<feature type="region of interest" description="Disordered" evidence="1">
    <location>
        <begin position="1240"/>
        <end position="1473"/>
    </location>
</feature>
<feature type="region of interest" description="Disordered" evidence="1">
    <location>
        <begin position="446"/>
        <end position="502"/>
    </location>
</feature>
<sequence>MNSSSIYYILVHLVLLVRVNVVLSHRNLKSREPQHTTTSANVNNSNNSLSGRETVSGTWHRIPTEESSDHRDIPPRKSPKRLQVTSNQEQRYRFKRMDNTERRYTTPTRISSQPVEERPLPKPTGNTLIVLDMDKTHDVFGYQISRERDKVIYRADPSFLFRQVKRGNDILWSSKNDGHFPYKVVSKQKYGDDDIKVYFPRPPNFEETENVDVVRPQRPAYDMSNDPNFMYTPFTHEESVGIPHEHSQPWVSTHRPEYTHIPMATEPTHFQTQPDFIQYQMTPSYTRFPTVLDQTPTHLDPEFTAVPLTPDPTHSKVSGDTRAFDATEPHGSFTHGSDPRYQGRGPPRPPDQQFVHQMTPEYSQIPMGLDQTPTHLDPEFTAVPLTPDPTHSKVSGDTRAFDATEPHGSFTHGSDPRHHGRGLSRPDQQFVHQMTPEYSQIPMGLDQTPTHLDPEFTAVPLTPDPTHSKVSGDTRAFDATEPHGSFTHGSDPRHHGRGLSRPDQQFVHQMTPEYSQIPMGLDQTPTHLDPEFTAVPLTPDPTHSKVSGDTRAFDATEPHGSFTHGSDPRHHGRGLSRPDQQFVHQMTPEYSQIPMGLDQTPTHLDPEFTAVPLTPDPTHSKVSGDTRAFDATEPHGSFTHGSDPRHHGRGLSRPDQQFVHQMTPEYSQIPMGLDQTPTHLDPEFTAVPLTPDPTHSKVSGDTRAFDATEPHGSFTHGSDPRHHGRGLSRPDQQFVHQMTPEYSQIPMGLDQTPTHLDPEFTAVPLTPDPTHSKVSGDTRAFDATEPHGSFTHGSDPRHHGRGLSRPDQQFVHQMTPEYSQIPMGLDQTPTHLDPEFTAVPLTPDPTHSKVSGDTRAFDATEPHGSFTHGSDPRHHGRGLSRPDQQFVHQMTPEYSQIPMGLDQTPTHLDPEFTAVPLTPDPTHSKVSGDTRAFDATEPHGSFTHGSDPRHHGRGLSRPDQQFVHQMTPEYSQIPMGLDQTPTHLDPEFTAVPLTPDPTHSKVSGDTRAFDATEPHGSFTHGSDPRHHGRGPPRPPDQQFGQEFQSRSTHPIERLRERHRMIEETEKYRDHPGRRLRHSDRTLMAGSQYPMPPQSHPIPMAQPVSQPSTTPFYSTPSSSAPSQTFYQPTPVPTSTPAAKQVPDHIQEKPGEPSSIQPESTTKEAERHVPDDVGKDRFGSLPEGDLRVTDAPHPDSKIMVDASTSTVNYTDASTQFPEWMSVPVRAIQTSEKATSTFDIPKVEQPSPERITSRVRSRDSTRKEEILLEPTPVDSTLREELIIKPSVPEPPKRPEPTPCEEPIVEEIRTDAHTGEIGSDEFIFIQDIGPDEEADLPTRQMPTRQEPIRQTTVGRETAQETVRQEVISEHAPRVPPESVHRPSEPAPSQLPERDEFVFEERPREPTPREPQSREPQTSVDTDVNQPESTRESQPRPSTSGEGIRRTTTSGDRINITQSENEIRINTTDPENGSYSIDIDPKKHDKVVLTFANNSTVFVLDGANHTLGLNQGVEPGNIASERLTMQRVSPEPVGGLIGGPTPVDTDTIPVTKDATPDQRDPEGRPTERRPEKFTISPDDLVHPPPPYTTPGFPPPSYLPEQRVIPDDRALRRLTTLLELTTISNLAQLSRPASYTPTTDVRVDHNPHDPPSETTSLRVPDSDGEEITAAAPESTTPAPVDPFSTPSDEGESITGDLEDSSEQQPQPRPRADANGNGSGSGIGRSSSPITIALEEDDNESGSDFTLDLNATDTDENMCETREDSTTNESTYTFKSTTRCTEVRIDHITIWKKGDQNFNKPGNVKYNKSSNVITISDGTTGILYKLVNGTWQFDSTVTYSQQTSTPAKSPKVDQKSAVTKNPVQLNIKKKNSTEVYNYVKENKTGTYTAKEGFGFNSVVSSGSLCCQSNINIWDARVKDQYGNKVVVDGLGNKKKTLTIHFDDDDKKITFKKDDKEWMQHESVKKEKVIDPSTDLSATTGGGQLVTVS</sequence>
<feature type="compositionally biased region" description="Basic and acidic residues" evidence="1">
    <location>
        <begin position="770"/>
        <end position="785"/>
    </location>
</feature>
<feature type="chain" id="PRO_5003778197" evidence="2">
    <location>
        <begin position="25"/>
        <end position="1981"/>
    </location>
</feature>
<dbReference type="OMA" id="PHGSFTH"/>
<feature type="region of interest" description="Disordered" evidence="1">
    <location>
        <begin position="981"/>
        <end position="1195"/>
    </location>
</feature>
<evidence type="ECO:0000256" key="1">
    <source>
        <dbReference type="SAM" id="MobiDB-lite"/>
    </source>
</evidence>
<feature type="region of interest" description="Disordered" evidence="1">
    <location>
        <begin position="616"/>
        <end position="654"/>
    </location>
</feature>
<dbReference type="STRING" id="869250.J4C8Y1"/>
<feature type="region of interest" description="Disordered" evidence="1">
    <location>
        <begin position="919"/>
        <end position="958"/>
    </location>
</feature>
<feature type="compositionally biased region" description="Basic and acidic residues" evidence="1">
    <location>
        <begin position="542"/>
        <end position="557"/>
    </location>
</feature>
<feature type="compositionally biased region" description="Low complexity" evidence="1">
    <location>
        <begin position="1535"/>
        <end position="1546"/>
    </location>
</feature>
<feature type="signal peptide" evidence="2">
    <location>
        <begin position="1"/>
        <end position="24"/>
    </location>
</feature>
<feature type="compositionally biased region" description="Basic and acidic residues" evidence="1">
    <location>
        <begin position="1549"/>
        <end position="1567"/>
    </location>
</feature>
<keyword evidence="4" id="KW-1185">Reference proteome</keyword>
<dbReference type="Proteomes" id="UP000003786">
    <property type="component" value="Chromosome 3"/>
</dbReference>
<feature type="compositionally biased region" description="Pro residues" evidence="1">
    <location>
        <begin position="1577"/>
        <end position="1592"/>
    </location>
</feature>
<dbReference type="VEuPathDB" id="PiroplasmaDB:TOT_030000841"/>
<feature type="compositionally biased region" description="Polar residues" evidence="1">
    <location>
        <begin position="105"/>
        <end position="114"/>
    </location>
</feature>
<feature type="compositionally biased region" description="Gly residues" evidence="1">
    <location>
        <begin position="1972"/>
        <end position="1981"/>
    </location>
</feature>
<feature type="compositionally biased region" description="Basic and acidic residues" evidence="1">
    <location>
        <begin position="1159"/>
        <end position="1195"/>
    </location>
</feature>
<feature type="compositionally biased region" description="Low complexity" evidence="1">
    <location>
        <begin position="1104"/>
        <end position="1124"/>
    </location>
</feature>
<feature type="compositionally biased region" description="Basic and acidic residues" evidence="1">
    <location>
        <begin position="1635"/>
        <end position="1645"/>
    </location>
</feature>
<organism evidence="3 4">
    <name type="scientific">Theileria orientalis strain Shintoku</name>
    <dbReference type="NCBI Taxonomy" id="869250"/>
    <lineage>
        <taxon>Eukaryota</taxon>
        <taxon>Sar</taxon>
        <taxon>Alveolata</taxon>
        <taxon>Apicomplexa</taxon>
        <taxon>Aconoidasida</taxon>
        <taxon>Piroplasmida</taxon>
        <taxon>Theileriidae</taxon>
        <taxon>Theileria</taxon>
    </lineage>
</organism>
<dbReference type="GeneID" id="20715985"/>
<name>J4C8Y1_THEOR</name>
<feature type="region of interest" description="Disordered" evidence="1">
    <location>
        <begin position="1961"/>
        <end position="1981"/>
    </location>
</feature>
<feature type="compositionally biased region" description="Low complexity" evidence="1">
    <location>
        <begin position="36"/>
        <end position="48"/>
    </location>
</feature>
<feature type="compositionally biased region" description="Basic and acidic residues" evidence="1">
    <location>
        <begin position="1140"/>
        <end position="1149"/>
    </location>
</feature>
<evidence type="ECO:0000313" key="4">
    <source>
        <dbReference type="Proteomes" id="UP000003786"/>
    </source>
</evidence>
<feature type="region of interest" description="Disordered" evidence="1">
    <location>
        <begin position="1625"/>
        <end position="1721"/>
    </location>
</feature>
<feature type="compositionally biased region" description="Basic and acidic residues" evidence="1">
    <location>
        <begin position="1387"/>
        <end position="1408"/>
    </location>
</feature>